<sequence>MAIIPPPTICKPINFYLFLHMVDGRRRWSNKLIERVP</sequence>
<name>A0A1C9HYS0_RHILT</name>
<reference evidence="1" key="2">
    <citation type="journal article" date="2016" name="Front. Microbiol.">
        <title>The Regulatory Protein RosR Affects Rhizobium leguminosarum bv. trifolii Protein Profiles, Cell Surface Properties, and Symbiosis with Clover.</title>
        <authorList>
            <person name="Rachwal K."/>
            <person name="Boguszewska A."/>
            <person name="Kopcinska J."/>
            <person name="Karas M."/>
            <person name="Tchorzewski M."/>
            <person name="Janczarek M."/>
        </authorList>
    </citation>
    <scope>NUCLEOTIDE SEQUENCE</scope>
    <source>
        <strain evidence="1">Rt24.2</strain>
    </source>
</reference>
<protein>
    <submittedName>
        <fullName evidence="1">Uncharacterized protein</fullName>
    </submittedName>
</protein>
<organism evidence="1">
    <name type="scientific">Rhizobium leguminosarum bv. trifolii</name>
    <dbReference type="NCBI Taxonomy" id="386"/>
    <lineage>
        <taxon>Bacteria</taxon>
        <taxon>Pseudomonadati</taxon>
        <taxon>Pseudomonadota</taxon>
        <taxon>Alphaproteobacteria</taxon>
        <taxon>Hyphomicrobiales</taxon>
        <taxon>Rhizobiaceae</taxon>
        <taxon>Rhizobium/Agrobacterium group</taxon>
        <taxon>Rhizobium</taxon>
    </lineage>
</organism>
<reference evidence="1" key="1">
    <citation type="journal article" date="2015" name="BMC Genomics">
        <title>Transcriptome profiling of a Rhizobium leguminosarum bv. trifolii rosR mutant reveals the role of the transcriptional regulator RosR in motility, synthesis of cell-surface components, and other cellular processes.</title>
        <authorList>
            <person name="Rachwal K."/>
            <person name="Matczynska E."/>
            <person name="Janczarek M."/>
        </authorList>
    </citation>
    <scope>NUCLEOTIDE SEQUENCE</scope>
    <source>
        <strain evidence="1">Rt24.2</strain>
    </source>
</reference>
<proteinExistence type="predicted"/>
<dbReference type="EMBL" id="KX489501">
    <property type="protein sequence ID" value="AOO91865.1"/>
    <property type="molecule type" value="Genomic_DNA"/>
</dbReference>
<accession>A0A1C9HYS0</accession>
<dbReference type="AlphaFoldDB" id="A0A1C9HYS0"/>
<evidence type="ECO:0000313" key="1">
    <source>
        <dbReference type="EMBL" id="AOO91865.1"/>
    </source>
</evidence>